<name>A0A9D1SR75_9CLOT</name>
<dbReference type="AlphaFoldDB" id="A0A9D1SR75"/>
<accession>A0A9D1SR75</accession>
<evidence type="ECO:0000313" key="2">
    <source>
        <dbReference type="Proteomes" id="UP000886748"/>
    </source>
</evidence>
<dbReference type="EMBL" id="DVOD01000047">
    <property type="protein sequence ID" value="HIU92753.1"/>
    <property type="molecule type" value="Genomic_DNA"/>
</dbReference>
<comment type="caution">
    <text evidence="1">The sequence shown here is derived from an EMBL/GenBank/DDBJ whole genome shotgun (WGS) entry which is preliminary data.</text>
</comment>
<proteinExistence type="predicted"/>
<reference evidence="1" key="2">
    <citation type="journal article" date="2021" name="PeerJ">
        <title>Extensive microbial diversity within the chicken gut microbiome revealed by metagenomics and culture.</title>
        <authorList>
            <person name="Gilroy R."/>
            <person name="Ravi A."/>
            <person name="Getino M."/>
            <person name="Pursley I."/>
            <person name="Horton D.L."/>
            <person name="Alikhan N.F."/>
            <person name="Baker D."/>
            <person name="Gharbi K."/>
            <person name="Hall N."/>
            <person name="Watson M."/>
            <person name="Adriaenssens E.M."/>
            <person name="Foster-Nyarko E."/>
            <person name="Jarju S."/>
            <person name="Secka A."/>
            <person name="Antonio M."/>
            <person name="Oren A."/>
            <person name="Chaudhuri R.R."/>
            <person name="La Ragione R."/>
            <person name="Hildebrand F."/>
            <person name="Pallen M.J."/>
        </authorList>
    </citation>
    <scope>NUCLEOTIDE SEQUENCE</scope>
    <source>
        <strain evidence="1">CHK154-7741</strain>
    </source>
</reference>
<dbReference type="Proteomes" id="UP000886748">
    <property type="component" value="Unassembled WGS sequence"/>
</dbReference>
<sequence>MLRKISLGNCTDSYIPRIFELVNKGEVKVGQKLSLPNNKTYLPGYNVVVSDTKKEGLGNVKKLYEKLDDGYIHLTKRVVENERGAYSRSIDYARGIEKVSLGGQPAFEQQADGRYIQSAFANFPQKIASKQEIESAIDYIKGHGSIENYQKLVSQ</sequence>
<organism evidence="1 2">
    <name type="scientific">Candidatus Limenecus avicola</name>
    <dbReference type="NCBI Taxonomy" id="2840847"/>
    <lineage>
        <taxon>Bacteria</taxon>
        <taxon>Bacillati</taxon>
        <taxon>Bacillota</taxon>
        <taxon>Clostridia</taxon>
        <taxon>Eubacteriales</taxon>
        <taxon>Clostridiaceae</taxon>
        <taxon>Clostridiaceae incertae sedis</taxon>
        <taxon>Candidatus Limenecus</taxon>
    </lineage>
</organism>
<reference evidence="1" key="1">
    <citation type="submission" date="2020-10" db="EMBL/GenBank/DDBJ databases">
        <authorList>
            <person name="Gilroy R."/>
        </authorList>
    </citation>
    <scope>NUCLEOTIDE SEQUENCE</scope>
    <source>
        <strain evidence="1">CHK154-7741</strain>
    </source>
</reference>
<evidence type="ECO:0000313" key="1">
    <source>
        <dbReference type="EMBL" id="HIU92753.1"/>
    </source>
</evidence>
<gene>
    <name evidence="1" type="ORF">IAD26_06425</name>
</gene>
<protein>
    <submittedName>
        <fullName evidence="1">Uncharacterized protein</fullName>
    </submittedName>
</protein>